<dbReference type="InterPro" id="IPR055151">
    <property type="entry name" value="GH113"/>
</dbReference>
<accession>X1FWA9</accession>
<organism evidence="1">
    <name type="scientific">marine sediment metagenome</name>
    <dbReference type="NCBI Taxonomy" id="412755"/>
    <lineage>
        <taxon>unclassified sequences</taxon>
        <taxon>metagenomes</taxon>
        <taxon>ecological metagenomes</taxon>
    </lineage>
</organism>
<dbReference type="EMBL" id="BARU01020521">
    <property type="protein sequence ID" value="GAH49926.1"/>
    <property type="molecule type" value="Genomic_DNA"/>
</dbReference>
<name>X1FWA9_9ZZZZ</name>
<sequence>GNLEKKKPKLTTYLEDLCKKVRGYYDGMVSYAAGSWEIRDVPWKHFDVICCNLYYSDLFLKYVEVLPGLKIKTPKGSPSVRASHLFRQNVQYLKTFKKPVIVSELGFQTITDTIRVGQMPIQYHEHFEQFKYDETAQSRAFSEAFKLLEKDIFVNGVIIHKWRASEEKGFSLVRPDGTRKPACETISNFFKTWTISFSGNK</sequence>
<feature type="non-terminal residue" evidence="1">
    <location>
        <position position="1"/>
    </location>
</feature>
<dbReference type="SUPFAM" id="SSF51445">
    <property type="entry name" value="(Trans)glycosidases"/>
    <property type="match status" value="1"/>
</dbReference>
<comment type="caution">
    <text evidence="1">The sequence shown here is derived from an EMBL/GenBank/DDBJ whole genome shotgun (WGS) entry which is preliminary data.</text>
</comment>
<dbReference type="Gene3D" id="3.20.20.80">
    <property type="entry name" value="Glycosidases"/>
    <property type="match status" value="1"/>
</dbReference>
<dbReference type="Pfam" id="PF22612">
    <property type="entry name" value="GH113"/>
    <property type="match status" value="1"/>
</dbReference>
<dbReference type="InterPro" id="IPR017853">
    <property type="entry name" value="GH"/>
</dbReference>
<protein>
    <submittedName>
        <fullName evidence="1">Uncharacterized protein</fullName>
    </submittedName>
</protein>
<gene>
    <name evidence="1" type="ORF">S03H2_33689</name>
</gene>
<reference evidence="1" key="1">
    <citation type="journal article" date="2014" name="Front. Microbiol.">
        <title>High frequency of phylogenetically diverse reductive dehalogenase-homologous genes in deep subseafloor sedimentary metagenomes.</title>
        <authorList>
            <person name="Kawai M."/>
            <person name="Futagami T."/>
            <person name="Toyoda A."/>
            <person name="Takaki Y."/>
            <person name="Nishi S."/>
            <person name="Hori S."/>
            <person name="Arai W."/>
            <person name="Tsubouchi T."/>
            <person name="Morono Y."/>
            <person name="Uchiyama I."/>
            <person name="Ito T."/>
            <person name="Fujiyama A."/>
            <person name="Inagaki F."/>
            <person name="Takami H."/>
        </authorList>
    </citation>
    <scope>NUCLEOTIDE SEQUENCE</scope>
    <source>
        <strain evidence="1">Expedition CK06-06</strain>
    </source>
</reference>
<proteinExistence type="predicted"/>
<dbReference type="AlphaFoldDB" id="X1FWA9"/>
<evidence type="ECO:0000313" key="1">
    <source>
        <dbReference type="EMBL" id="GAH49926.1"/>
    </source>
</evidence>